<name>A0A6C0DUK3_9ZZZZ</name>
<dbReference type="InterPro" id="IPR013320">
    <property type="entry name" value="ConA-like_dom_sf"/>
</dbReference>
<accession>A0A6C0DUK3</accession>
<protein>
    <recommendedName>
        <fullName evidence="3">Lectin/glucanase superfamily protein</fullName>
    </recommendedName>
</protein>
<reference evidence="2" key="1">
    <citation type="journal article" date="2020" name="Nature">
        <title>Giant virus diversity and host interactions through global metagenomics.</title>
        <authorList>
            <person name="Schulz F."/>
            <person name="Roux S."/>
            <person name="Paez-Espino D."/>
            <person name="Jungbluth S."/>
            <person name="Walsh D.A."/>
            <person name="Denef V.J."/>
            <person name="McMahon K.D."/>
            <person name="Konstantinidis K.T."/>
            <person name="Eloe-Fadrosh E.A."/>
            <person name="Kyrpides N.C."/>
            <person name="Woyke T."/>
        </authorList>
    </citation>
    <scope>NUCLEOTIDE SEQUENCE</scope>
    <source>
        <strain evidence="2">GVMAG-M-3300023174-60</strain>
    </source>
</reference>
<dbReference type="EMBL" id="MN739677">
    <property type="protein sequence ID" value="QHT20192.1"/>
    <property type="molecule type" value="Genomic_DNA"/>
</dbReference>
<keyword evidence="1" id="KW-0812">Transmembrane</keyword>
<proteinExistence type="predicted"/>
<dbReference type="SUPFAM" id="SSF49899">
    <property type="entry name" value="Concanavalin A-like lectins/glucanases"/>
    <property type="match status" value="1"/>
</dbReference>
<keyword evidence="1" id="KW-0472">Membrane</keyword>
<sequence length="258" mass="28474">MSIIALIICGVILLLITYYIIVYVIYKGAGNNDILTTLTPLSSKKDILTSDITQSTLLSGAGSTVMGYFNLKGGDRTVKYQDGYTQLIQVENNWFLEISPSPIGKDSTAARLRVQTSDGGTLKQETIELPQIPKQKWIFIAILRDGRRFDIIYDNKIVASQRLEYYPVVISSPLSVGNKGLDGSVIHVIVNSTRLTPNAVERERLTHVDTNNTVLEANSIDISFPGLKLFAQCPSGLPCDPITKPPNNNLVQWKTPYA</sequence>
<keyword evidence="1" id="KW-1133">Transmembrane helix</keyword>
<dbReference type="AlphaFoldDB" id="A0A6C0DUK3"/>
<feature type="transmembrane region" description="Helical" evidence="1">
    <location>
        <begin position="5"/>
        <end position="26"/>
    </location>
</feature>
<evidence type="ECO:0008006" key="3">
    <source>
        <dbReference type="Google" id="ProtNLM"/>
    </source>
</evidence>
<evidence type="ECO:0000256" key="1">
    <source>
        <dbReference type="SAM" id="Phobius"/>
    </source>
</evidence>
<evidence type="ECO:0000313" key="2">
    <source>
        <dbReference type="EMBL" id="QHT20192.1"/>
    </source>
</evidence>
<organism evidence="2">
    <name type="scientific">viral metagenome</name>
    <dbReference type="NCBI Taxonomy" id="1070528"/>
    <lineage>
        <taxon>unclassified sequences</taxon>
        <taxon>metagenomes</taxon>
        <taxon>organismal metagenomes</taxon>
    </lineage>
</organism>